<gene>
    <name evidence="1" type="ORF">E2C01_000296</name>
</gene>
<proteinExistence type="predicted"/>
<comment type="caution">
    <text evidence="1">The sequence shown here is derived from an EMBL/GenBank/DDBJ whole genome shotgun (WGS) entry which is preliminary data.</text>
</comment>
<evidence type="ECO:0000313" key="2">
    <source>
        <dbReference type="Proteomes" id="UP000324222"/>
    </source>
</evidence>
<dbReference type="AlphaFoldDB" id="A0A5B7CG42"/>
<reference evidence="1 2" key="1">
    <citation type="submission" date="2019-05" db="EMBL/GenBank/DDBJ databases">
        <title>Another draft genome of Portunus trituberculatus and its Hox gene families provides insights of decapod evolution.</title>
        <authorList>
            <person name="Jeong J.-H."/>
            <person name="Song I."/>
            <person name="Kim S."/>
            <person name="Choi T."/>
            <person name="Kim D."/>
            <person name="Ryu S."/>
            <person name="Kim W."/>
        </authorList>
    </citation>
    <scope>NUCLEOTIDE SEQUENCE [LARGE SCALE GENOMIC DNA]</scope>
    <source>
        <tissue evidence="1">Muscle</tissue>
    </source>
</reference>
<name>A0A5B7CG42_PORTR</name>
<dbReference type="EMBL" id="VSRR010000007">
    <property type="protein sequence ID" value="MPC07731.1"/>
    <property type="molecule type" value="Genomic_DNA"/>
</dbReference>
<keyword evidence="2" id="KW-1185">Reference proteome</keyword>
<protein>
    <submittedName>
        <fullName evidence="1">Uncharacterized protein</fullName>
    </submittedName>
</protein>
<evidence type="ECO:0000313" key="1">
    <source>
        <dbReference type="EMBL" id="MPC07731.1"/>
    </source>
</evidence>
<dbReference type="Proteomes" id="UP000324222">
    <property type="component" value="Unassembled WGS sequence"/>
</dbReference>
<accession>A0A5B7CG42</accession>
<organism evidence="1 2">
    <name type="scientific">Portunus trituberculatus</name>
    <name type="common">Swimming crab</name>
    <name type="synonym">Neptunus trituberculatus</name>
    <dbReference type="NCBI Taxonomy" id="210409"/>
    <lineage>
        <taxon>Eukaryota</taxon>
        <taxon>Metazoa</taxon>
        <taxon>Ecdysozoa</taxon>
        <taxon>Arthropoda</taxon>
        <taxon>Crustacea</taxon>
        <taxon>Multicrustacea</taxon>
        <taxon>Malacostraca</taxon>
        <taxon>Eumalacostraca</taxon>
        <taxon>Eucarida</taxon>
        <taxon>Decapoda</taxon>
        <taxon>Pleocyemata</taxon>
        <taxon>Brachyura</taxon>
        <taxon>Eubrachyura</taxon>
        <taxon>Portunoidea</taxon>
        <taxon>Portunidae</taxon>
        <taxon>Portuninae</taxon>
        <taxon>Portunus</taxon>
    </lineage>
</organism>
<sequence length="121" mass="13127">MLPVVVPGAGPLQPECVSLADVVTLQQGDTGRSHVLRHHTLWCEKDDTRGPHLAKQVHIAPRGEMNHQETPLAGQEVAVPGGVGLAEWQDSQEGVGGARHMHHGLSRPKLLRLCRESLGKY</sequence>